<comment type="caution">
    <text evidence="3">The sequence shown here is derived from an EMBL/GenBank/DDBJ whole genome shotgun (WGS) entry which is preliminary data.</text>
</comment>
<evidence type="ECO:0008006" key="5">
    <source>
        <dbReference type="Google" id="ProtNLM"/>
    </source>
</evidence>
<feature type="compositionally biased region" description="Low complexity" evidence="1">
    <location>
        <begin position="171"/>
        <end position="182"/>
    </location>
</feature>
<proteinExistence type="predicted"/>
<evidence type="ECO:0000256" key="2">
    <source>
        <dbReference type="SAM" id="SignalP"/>
    </source>
</evidence>
<feature type="signal peptide" evidence="2">
    <location>
        <begin position="1"/>
        <end position="21"/>
    </location>
</feature>
<keyword evidence="4" id="KW-1185">Reference proteome</keyword>
<reference evidence="3" key="1">
    <citation type="submission" date="2021-05" db="EMBL/GenBank/DDBJ databases">
        <title>The genome of the haptophyte Pavlova lutheri (Diacronema luteri, Pavlovales) - a model for lipid biosynthesis in eukaryotic algae.</title>
        <authorList>
            <person name="Hulatt C.J."/>
            <person name="Posewitz M.C."/>
        </authorList>
    </citation>
    <scope>NUCLEOTIDE SEQUENCE</scope>
    <source>
        <strain evidence="3">NIVA-4/92</strain>
    </source>
</reference>
<name>A0A8J5XND1_DIALT</name>
<evidence type="ECO:0000256" key="1">
    <source>
        <dbReference type="SAM" id="MobiDB-lite"/>
    </source>
</evidence>
<protein>
    <recommendedName>
        <fullName evidence="5">Cellulase</fullName>
    </recommendedName>
</protein>
<dbReference type="OrthoDB" id="10663038at2759"/>
<keyword evidence="2" id="KW-0732">Signal</keyword>
<gene>
    <name evidence="3" type="ORF">KFE25_008193</name>
</gene>
<feature type="chain" id="PRO_5035280199" description="Cellulase" evidence="2">
    <location>
        <begin position="22"/>
        <end position="219"/>
    </location>
</feature>
<evidence type="ECO:0000313" key="3">
    <source>
        <dbReference type="EMBL" id="KAG8466814.1"/>
    </source>
</evidence>
<feature type="region of interest" description="Disordered" evidence="1">
    <location>
        <begin position="165"/>
        <end position="219"/>
    </location>
</feature>
<dbReference type="AlphaFoldDB" id="A0A8J5XND1"/>
<dbReference type="Proteomes" id="UP000751190">
    <property type="component" value="Unassembled WGS sequence"/>
</dbReference>
<organism evidence="3 4">
    <name type="scientific">Diacronema lutheri</name>
    <name type="common">Unicellular marine alga</name>
    <name type="synonym">Monochrysis lutheri</name>
    <dbReference type="NCBI Taxonomy" id="2081491"/>
    <lineage>
        <taxon>Eukaryota</taxon>
        <taxon>Haptista</taxon>
        <taxon>Haptophyta</taxon>
        <taxon>Pavlovophyceae</taxon>
        <taxon>Pavlovales</taxon>
        <taxon>Pavlovaceae</taxon>
        <taxon>Diacronema</taxon>
    </lineage>
</organism>
<evidence type="ECO:0000313" key="4">
    <source>
        <dbReference type="Proteomes" id="UP000751190"/>
    </source>
</evidence>
<accession>A0A8J5XND1</accession>
<sequence length="219" mass="22541">MGPRPIVTVAVCALAALCARASGCATADCAIDIYCEAGSLIGVGVGFYSPAGNCGRFACTNKRSACTPSQWRNAAMSYTAYTTSGGGIDSCSWACAPGGHYLEIGYNPQFDCQACKPAWPGYYSPPLDNELYECPAPVGQGTLTDKEGNDSAECEVDCSGASPPYVENDRAGPGALTPTPGGDYTCTSTISVVDDEVQSAGEAPSNELSTDMPPKKLAV</sequence>
<dbReference type="EMBL" id="JAGTXO010000007">
    <property type="protein sequence ID" value="KAG8466814.1"/>
    <property type="molecule type" value="Genomic_DNA"/>
</dbReference>